<proteinExistence type="predicted"/>
<dbReference type="Proteomes" id="UP000199103">
    <property type="component" value="Chromosome I"/>
</dbReference>
<organism evidence="1 2">
    <name type="scientific">Microlunatus soli</name>
    <dbReference type="NCBI Taxonomy" id="630515"/>
    <lineage>
        <taxon>Bacteria</taxon>
        <taxon>Bacillati</taxon>
        <taxon>Actinomycetota</taxon>
        <taxon>Actinomycetes</taxon>
        <taxon>Propionibacteriales</taxon>
        <taxon>Propionibacteriaceae</taxon>
        <taxon>Microlunatus</taxon>
    </lineage>
</organism>
<dbReference type="OrthoDB" id="4559210at2"/>
<protein>
    <submittedName>
        <fullName evidence="1">Uncharacterized protein</fullName>
    </submittedName>
</protein>
<dbReference type="EMBL" id="LT629772">
    <property type="protein sequence ID" value="SDS46316.1"/>
    <property type="molecule type" value="Genomic_DNA"/>
</dbReference>
<dbReference type="RefSeq" id="WP_091523733.1">
    <property type="nucleotide sequence ID" value="NZ_LT629772.1"/>
</dbReference>
<evidence type="ECO:0000313" key="2">
    <source>
        <dbReference type="Proteomes" id="UP000199103"/>
    </source>
</evidence>
<accession>A0A1H1SF14</accession>
<keyword evidence="2" id="KW-1185">Reference proteome</keyword>
<sequence>MPTRYVGVLIAESLQVGPVLDARMTVTRIRRVRPDGTSAEQPPIWTLLDIEVDPADAEDLAGSLSEVLDRPGWYADYRTDTDVYVIFPGRVFHYPRGDHAGRAEAVEFGRRLAVPESQLDWPV</sequence>
<name>A0A1H1SF14_9ACTN</name>
<dbReference type="AlphaFoldDB" id="A0A1H1SF14"/>
<gene>
    <name evidence="1" type="ORF">SAMN04489812_1983</name>
</gene>
<evidence type="ECO:0000313" key="1">
    <source>
        <dbReference type="EMBL" id="SDS46316.1"/>
    </source>
</evidence>
<reference evidence="1 2" key="1">
    <citation type="submission" date="2016-10" db="EMBL/GenBank/DDBJ databases">
        <authorList>
            <person name="de Groot N.N."/>
        </authorList>
    </citation>
    <scope>NUCLEOTIDE SEQUENCE [LARGE SCALE GENOMIC DNA]</scope>
    <source>
        <strain evidence="1 2">DSM 21800</strain>
    </source>
</reference>